<dbReference type="InterPro" id="IPR022090">
    <property type="entry name" value="DUF3634"/>
</dbReference>
<name>A0A1T4TQQ4_9GAMM</name>
<dbReference type="Proteomes" id="UP000191116">
    <property type="component" value="Unassembled WGS sequence"/>
</dbReference>
<evidence type="ECO:0008006" key="3">
    <source>
        <dbReference type="Google" id="ProtNLM"/>
    </source>
</evidence>
<evidence type="ECO:0000313" key="1">
    <source>
        <dbReference type="EMBL" id="SKA42757.1"/>
    </source>
</evidence>
<gene>
    <name evidence="1" type="ORF">CZ814_02392</name>
</gene>
<evidence type="ECO:0000313" key="2">
    <source>
        <dbReference type="Proteomes" id="UP000191116"/>
    </source>
</evidence>
<proteinExistence type="predicted"/>
<organism evidence="1 2">
    <name type="scientific">Photobacterium toruni</name>
    <dbReference type="NCBI Taxonomy" id="1935446"/>
    <lineage>
        <taxon>Bacteria</taxon>
        <taxon>Pseudomonadati</taxon>
        <taxon>Pseudomonadota</taxon>
        <taxon>Gammaproteobacteria</taxon>
        <taxon>Vibrionales</taxon>
        <taxon>Vibrionaceae</taxon>
        <taxon>Photobacterium</taxon>
    </lineage>
</organism>
<dbReference type="Pfam" id="PF12321">
    <property type="entry name" value="DUF3634"/>
    <property type="match status" value="1"/>
</dbReference>
<accession>A0A1T4TQQ4</accession>
<protein>
    <recommendedName>
        <fullName evidence="3">DUF3634 domain-containing protein</fullName>
    </recommendedName>
</protein>
<dbReference type="OrthoDB" id="6264785at2"/>
<dbReference type="EMBL" id="FUWP01000013">
    <property type="protein sequence ID" value="SKA42757.1"/>
    <property type="molecule type" value="Genomic_DNA"/>
</dbReference>
<reference evidence="1 2" key="1">
    <citation type="submission" date="2017-02" db="EMBL/GenBank/DDBJ databases">
        <authorList>
            <person name="Peterson S.W."/>
        </authorList>
    </citation>
    <scope>NUCLEOTIDE SEQUENCE [LARGE SCALE GENOMIC DNA]</scope>
    <source>
        <strain evidence="1 2">CECT 9189</strain>
    </source>
</reference>
<sequence>MEYVLLLAIVVVFLVFKDRPIMVLEFKDGEISKTKGKIPSGFHTACRDIAHKTPFSGRIKVYKTRFATKLDFSNTIPPKVKQRIKNVFPHTLPTSKRGKRA</sequence>
<dbReference type="AlphaFoldDB" id="A0A1T4TQQ4"/>
<dbReference type="RefSeq" id="WP_080175168.1">
    <property type="nucleotide sequence ID" value="NZ_AP024854.1"/>
</dbReference>